<dbReference type="InterPro" id="IPR058663">
    <property type="entry name" value="PucR-like_N"/>
</dbReference>
<feature type="domain" description="PucR-like N-terminal" evidence="4">
    <location>
        <begin position="19"/>
        <end position="185"/>
    </location>
</feature>
<dbReference type="InterPro" id="IPR051448">
    <property type="entry name" value="CdaR-like_regulators"/>
</dbReference>
<dbReference type="PANTHER" id="PTHR33744">
    <property type="entry name" value="CARBOHYDRATE DIACID REGULATOR"/>
    <property type="match status" value="1"/>
</dbReference>
<dbReference type="Pfam" id="PF13556">
    <property type="entry name" value="HTH_30"/>
    <property type="match status" value="1"/>
</dbReference>
<evidence type="ECO:0000256" key="1">
    <source>
        <dbReference type="ARBA" id="ARBA00006754"/>
    </source>
</evidence>
<name>A0A839N7R8_9MICO</name>
<sequence>MTSTHQPMGRSSLGSEMPWAELPRDVSTLLAGSLSELVEEIVLRIPQEVPEYSRPLEGEFGASVRRGVEIALGRLFIDLPGRDEPALMPATRAIYRQIGVGEARTGRSLEALLSAYRLGARVTFRAVSAIADRVGLEPRLMLPLGESIFVYIDEISAASIEGFTEEQSRQVGERDRRRESLLRRMLAGNLSEVEARRLAARAGWPIPARVVAAVLSPEHAEGLRAALGDDALISSRTGEVVVVFAAPATDAQREQIAQMLRGRHAWVGPARGWETTEESYRTAALAAGTPSLSDPEGDVRWVDDHLTMIALRSDPLVMRDLAARSLEPMRHLRPEQRERLAETLLVWLKHRGERGRIARELHVHPQTVGYRLGQLRDVFADDLDDPDRRFELELVLRAGHRPDPAAQD</sequence>
<accession>A0A839N7R8</accession>
<dbReference type="PANTHER" id="PTHR33744:SF1">
    <property type="entry name" value="DNA-BINDING TRANSCRIPTIONAL ACTIVATOR ADER"/>
    <property type="match status" value="1"/>
</dbReference>
<keyword evidence="6" id="KW-1185">Reference proteome</keyword>
<comment type="caution">
    <text evidence="5">The sequence shown here is derived from an EMBL/GenBank/DDBJ whole genome shotgun (WGS) entry which is preliminary data.</text>
</comment>
<feature type="domain" description="PucR C-terminal helix-turn-helix" evidence="2">
    <location>
        <begin position="340"/>
        <end position="398"/>
    </location>
</feature>
<feature type="domain" description="CdaR GGDEF-like" evidence="3">
    <location>
        <begin position="188"/>
        <end position="287"/>
    </location>
</feature>
<dbReference type="EMBL" id="JACHVQ010000002">
    <property type="protein sequence ID" value="MBB2893307.1"/>
    <property type="molecule type" value="Genomic_DNA"/>
</dbReference>
<protein>
    <recommendedName>
        <fullName evidence="7">PucR family transcriptional regulator</fullName>
    </recommendedName>
</protein>
<gene>
    <name evidence="5" type="ORF">FHU39_003325</name>
</gene>
<dbReference type="InterPro" id="IPR042070">
    <property type="entry name" value="PucR_C-HTH_sf"/>
</dbReference>
<evidence type="ECO:0000313" key="5">
    <source>
        <dbReference type="EMBL" id="MBB2893307.1"/>
    </source>
</evidence>
<dbReference type="Pfam" id="PF17853">
    <property type="entry name" value="GGDEF_2"/>
    <property type="match status" value="1"/>
</dbReference>
<organism evidence="5 6">
    <name type="scientific">Flexivirga oryzae</name>
    <dbReference type="NCBI Taxonomy" id="1794944"/>
    <lineage>
        <taxon>Bacteria</taxon>
        <taxon>Bacillati</taxon>
        <taxon>Actinomycetota</taxon>
        <taxon>Actinomycetes</taxon>
        <taxon>Micrococcales</taxon>
        <taxon>Dermacoccaceae</taxon>
        <taxon>Flexivirga</taxon>
    </lineage>
</organism>
<evidence type="ECO:0000313" key="6">
    <source>
        <dbReference type="Proteomes" id="UP000559182"/>
    </source>
</evidence>
<dbReference type="InterPro" id="IPR041522">
    <property type="entry name" value="CdaR_GGDEF"/>
</dbReference>
<evidence type="ECO:0000259" key="2">
    <source>
        <dbReference type="Pfam" id="PF13556"/>
    </source>
</evidence>
<evidence type="ECO:0000259" key="4">
    <source>
        <dbReference type="Pfam" id="PF25906"/>
    </source>
</evidence>
<evidence type="ECO:0000259" key="3">
    <source>
        <dbReference type="Pfam" id="PF17853"/>
    </source>
</evidence>
<dbReference type="Gene3D" id="1.10.10.2840">
    <property type="entry name" value="PucR C-terminal helix-turn-helix domain"/>
    <property type="match status" value="1"/>
</dbReference>
<reference evidence="5 6" key="1">
    <citation type="submission" date="2020-08" db="EMBL/GenBank/DDBJ databases">
        <title>Sequencing the genomes of 1000 actinobacteria strains.</title>
        <authorList>
            <person name="Klenk H.-P."/>
        </authorList>
    </citation>
    <scope>NUCLEOTIDE SEQUENCE [LARGE SCALE GENOMIC DNA]</scope>
    <source>
        <strain evidence="5 6">DSM 105369</strain>
    </source>
</reference>
<dbReference type="Proteomes" id="UP000559182">
    <property type="component" value="Unassembled WGS sequence"/>
</dbReference>
<comment type="similarity">
    <text evidence="1">Belongs to the CdaR family.</text>
</comment>
<proteinExistence type="inferred from homology"/>
<dbReference type="Pfam" id="PF25906">
    <property type="entry name" value="PucR-like_N"/>
    <property type="match status" value="1"/>
</dbReference>
<dbReference type="InterPro" id="IPR025736">
    <property type="entry name" value="PucR_C-HTH_dom"/>
</dbReference>
<dbReference type="AlphaFoldDB" id="A0A839N7R8"/>
<dbReference type="RefSeq" id="WP_246336593.1">
    <property type="nucleotide sequence ID" value="NZ_JACHVQ010000002.1"/>
</dbReference>
<evidence type="ECO:0008006" key="7">
    <source>
        <dbReference type="Google" id="ProtNLM"/>
    </source>
</evidence>